<feature type="compositionally biased region" description="Basic and acidic residues" evidence="1">
    <location>
        <begin position="19"/>
        <end position="31"/>
    </location>
</feature>
<keyword evidence="3" id="KW-1185">Reference proteome</keyword>
<protein>
    <submittedName>
        <fullName evidence="2">Uncharacterized protein</fullName>
    </submittedName>
</protein>
<dbReference type="OrthoDB" id="5594047at2759"/>
<sequence>MNKEKDDTETTAVELGMVKGKDNEKDKEGPLHSRPLLAAKKSAKFLLTSAVGFGQHRHQTTEKCSSNGDRETGSGIRGTEATPISTLIIGSRTKRKKESTASTLAVEILSLIFRNLMDRKSVLNCSL</sequence>
<reference evidence="2" key="1">
    <citation type="journal article" date="2020" name="Fungal Divers.">
        <title>Resolving the Mortierellaceae phylogeny through synthesis of multi-gene phylogenetics and phylogenomics.</title>
        <authorList>
            <person name="Vandepol N."/>
            <person name="Liber J."/>
            <person name="Desiro A."/>
            <person name="Na H."/>
            <person name="Kennedy M."/>
            <person name="Barry K."/>
            <person name="Grigoriev I.V."/>
            <person name="Miller A.N."/>
            <person name="O'Donnell K."/>
            <person name="Stajich J.E."/>
            <person name="Bonito G."/>
        </authorList>
    </citation>
    <scope>NUCLEOTIDE SEQUENCE</scope>
    <source>
        <strain evidence="2">KOD1015</strain>
    </source>
</reference>
<name>A0A9P6K954_9FUNG</name>
<comment type="caution">
    <text evidence="2">The sequence shown here is derived from an EMBL/GenBank/DDBJ whole genome shotgun (WGS) entry which is preliminary data.</text>
</comment>
<dbReference type="Proteomes" id="UP000780801">
    <property type="component" value="Unassembled WGS sequence"/>
</dbReference>
<dbReference type="AlphaFoldDB" id="A0A9P6K954"/>
<proteinExistence type="predicted"/>
<organism evidence="2 3">
    <name type="scientific">Lunasporangiospora selenospora</name>
    <dbReference type="NCBI Taxonomy" id="979761"/>
    <lineage>
        <taxon>Eukaryota</taxon>
        <taxon>Fungi</taxon>
        <taxon>Fungi incertae sedis</taxon>
        <taxon>Mucoromycota</taxon>
        <taxon>Mortierellomycotina</taxon>
        <taxon>Mortierellomycetes</taxon>
        <taxon>Mortierellales</taxon>
        <taxon>Mortierellaceae</taxon>
        <taxon>Lunasporangiospora</taxon>
    </lineage>
</organism>
<evidence type="ECO:0000313" key="2">
    <source>
        <dbReference type="EMBL" id="KAF9573513.1"/>
    </source>
</evidence>
<dbReference type="EMBL" id="JAABOA010005795">
    <property type="protein sequence ID" value="KAF9573513.1"/>
    <property type="molecule type" value="Genomic_DNA"/>
</dbReference>
<accession>A0A9P6K954</accession>
<feature type="region of interest" description="Disordered" evidence="1">
    <location>
        <begin position="1"/>
        <end position="33"/>
    </location>
</feature>
<evidence type="ECO:0000313" key="3">
    <source>
        <dbReference type="Proteomes" id="UP000780801"/>
    </source>
</evidence>
<feature type="non-terminal residue" evidence="2">
    <location>
        <position position="127"/>
    </location>
</feature>
<evidence type="ECO:0000256" key="1">
    <source>
        <dbReference type="SAM" id="MobiDB-lite"/>
    </source>
</evidence>
<feature type="region of interest" description="Disordered" evidence="1">
    <location>
        <begin position="56"/>
        <end position="80"/>
    </location>
</feature>
<gene>
    <name evidence="2" type="ORF">BGW38_008419</name>
</gene>